<sequence>MKLLDEVKKMAALDQADKEFLKRMEKRMGHFLKEGIDLFFCFFFRL</sequence>
<gene>
    <name evidence="1" type="ORF">GKE72_12350</name>
</gene>
<comment type="caution">
    <text evidence="1">The sequence shown here is derived from an EMBL/GenBank/DDBJ whole genome shotgun (WGS) entry which is preliminary data.</text>
</comment>
<dbReference type="GeneID" id="42788249"/>
<organism evidence="1 2">
    <name type="scientific">Eubacterium ramulus</name>
    <dbReference type="NCBI Taxonomy" id="39490"/>
    <lineage>
        <taxon>Bacteria</taxon>
        <taxon>Bacillati</taxon>
        <taxon>Bacillota</taxon>
        <taxon>Clostridia</taxon>
        <taxon>Eubacteriales</taxon>
        <taxon>Eubacteriaceae</taxon>
        <taxon>Eubacterium</taxon>
    </lineage>
</organism>
<evidence type="ECO:0000313" key="2">
    <source>
        <dbReference type="Proteomes" id="UP000431304"/>
    </source>
</evidence>
<dbReference type="EMBL" id="WKRA01000022">
    <property type="protein sequence ID" value="MSD16834.1"/>
    <property type="molecule type" value="Genomic_DNA"/>
</dbReference>
<dbReference type="AlphaFoldDB" id="A0A844E5A3"/>
<dbReference type="Proteomes" id="UP000431304">
    <property type="component" value="Unassembled WGS sequence"/>
</dbReference>
<proteinExistence type="predicted"/>
<evidence type="ECO:0000313" key="1">
    <source>
        <dbReference type="EMBL" id="MSD16834.1"/>
    </source>
</evidence>
<name>A0A844E5A3_EUBRA</name>
<protein>
    <submittedName>
        <fullName evidence="1">Uncharacterized protein</fullName>
    </submittedName>
</protein>
<accession>A0A844E5A3</accession>
<reference evidence="1 2" key="1">
    <citation type="journal article" date="2019" name="Nat. Med.">
        <title>A library of human gut bacterial isolates paired with longitudinal multiomics data enables mechanistic microbiome research.</title>
        <authorList>
            <person name="Poyet M."/>
            <person name="Groussin M."/>
            <person name="Gibbons S.M."/>
            <person name="Avila-Pacheco J."/>
            <person name="Jiang X."/>
            <person name="Kearney S.M."/>
            <person name="Perrotta A.R."/>
            <person name="Berdy B."/>
            <person name="Zhao S."/>
            <person name="Lieberman T.D."/>
            <person name="Swanson P.K."/>
            <person name="Smith M."/>
            <person name="Roesemann S."/>
            <person name="Alexander J.E."/>
            <person name="Rich S.A."/>
            <person name="Livny J."/>
            <person name="Vlamakis H."/>
            <person name="Clish C."/>
            <person name="Bullock K."/>
            <person name="Deik A."/>
            <person name="Scott J."/>
            <person name="Pierce K.A."/>
            <person name="Xavier R.J."/>
            <person name="Alm E.J."/>
        </authorList>
    </citation>
    <scope>NUCLEOTIDE SEQUENCE [LARGE SCALE GENOMIC DNA]</scope>
    <source>
        <strain evidence="1 2">BIOML-A3</strain>
    </source>
</reference>
<dbReference type="RefSeq" id="WP_154314888.1">
    <property type="nucleotide sequence ID" value="NZ_CABKSU010000042.1"/>
</dbReference>